<protein>
    <submittedName>
        <fullName evidence="2">Uncharacterized protein</fullName>
    </submittedName>
</protein>
<reference evidence="3" key="2">
    <citation type="journal article" date="2009" name="Fungal Genet. Biol.">
        <title>The 2008 update of the Aspergillus nidulans genome annotation: a community effort.</title>
        <authorList>
            <person name="Wortman J.R."/>
            <person name="Gilsenan J.M."/>
            <person name="Joardar V."/>
            <person name="Deegan J."/>
            <person name="Clutterbuck J."/>
            <person name="Andersen M.R."/>
            <person name="Archer D."/>
            <person name="Bencina M."/>
            <person name="Braus G."/>
            <person name="Coutinho P."/>
            <person name="von Dohren H."/>
            <person name="Doonan J."/>
            <person name="Driessen A.J."/>
            <person name="Durek P."/>
            <person name="Espeso E."/>
            <person name="Fekete E."/>
            <person name="Flipphi M."/>
            <person name="Estrada C.G."/>
            <person name="Geysens S."/>
            <person name="Goldman G."/>
            <person name="de Groot P.W."/>
            <person name="Hansen K."/>
            <person name="Harris S.D."/>
            <person name="Heinekamp T."/>
            <person name="Helmstaedt K."/>
            <person name="Henrissat B."/>
            <person name="Hofmann G."/>
            <person name="Homan T."/>
            <person name="Horio T."/>
            <person name="Horiuchi H."/>
            <person name="James S."/>
            <person name="Jones M."/>
            <person name="Karaffa L."/>
            <person name="Karanyi Z."/>
            <person name="Kato M."/>
            <person name="Keller N."/>
            <person name="Kelly D.E."/>
            <person name="Kiel J.A."/>
            <person name="Kim J.M."/>
            <person name="van der Klei I.J."/>
            <person name="Klis F.M."/>
            <person name="Kovalchuk A."/>
            <person name="Krasevec N."/>
            <person name="Kubicek C.P."/>
            <person name="Liu B."/>
            <person name="Maccabe A."/>
            <person name="Meyer V."/>
            <person name="Mirabito P."/>
            <person name="Miskei M."/>
            <person name="Mos M."/>
            <person name="Mullins J."/>
            <person name="Nelson D.R."/>
            <person name="Nielsen J."/>
            <person name="Oakley B.R."/>
            <person name="Osmani S.A."/>
            <person name="Pakula T."/>
            <person name="Paszewski A."/>
            <person name="Paulsen I."/>
            <person name="Pilsyk S."/>
            <person name="Pocsi I."/>
            <person name="Punt P.J."/>
            <person name="Ram A.F."/>
            <person name="Ren Q."/>
            <person name="Robellet X."/>
            <person name="Robson G."/>
            <person name="Seiboth B."/>
            <person name="van Solingen P."/>
            <person name="Specht T."/>
            <person name="Sun J."/>
            <person name="Taheri-Talesh N."/>
            <person name="Takeshita N."/>
            <person name="Ussery D."/>
            <person name="vanKuyk P.A."/>
            <person name="Visser H."/>
            <person name="van de Vondervoort P.J."/>
            <person name="de Vries R.P."/>
            <person name="Walton J."/>
            <person name="Xiang X."/>
            <person name="Xiong Y."/>
            <person name="Zeng A.P."/>
            <person name="Brandt B.W."/>
            <person name="Cornell M.J."/>
            <person name="van den Hondel C.A."/>
            <person name="Visser J."/>
            <person name="Oliver S.G."/>
            <person name="Turner G."/>
        </authorList>
    </citation>
    <scope>GENOME REANNOTATION</scope>
    <source>
        <strain evidence="3">FGSC A4 / ATCC 38163 / CBS 112.46 / NRRL 194 / M139</strain>
    </source>
</reference>
<accession>Q5AR92</accession>
<feature type="region of interest" description="Disordered" evidence="1">
    <location>
        <begin position="95"/>
        <end position="127"/>
    </location>
</feature>
<organism evidence="2 3">
    <name type="scientific">Emericella nidulans (strain FGSC A4 / ATCC 38163 / CBS 112.46 / NRRL 194 / M139)</name>
    <name type="common">Aspergillus nidulans</name>
    <dbReference type="NCBI Taxonomy" id="227321"/>
    <lineage>
        <taxon>Eukaryota</taxon>
        <taxon>Fungi</taxon>
        <taxon>Dikarya</taxon>
        <taxon>Ascomycota</taxon>
        <taxon>Pezizomycotina</taxon>
        <taxon>Eurotiomycetes</taxon>
        <taxon>Eurotiomycetidae</taxon>
        <taxon>Eurotiales</taxon>
        <taxon>Aspergillaceae</taxon>
        <taxon>Aspergillus</taxon>
        <taxon>Aspergillus subgen. Nidulantes</taxon>
    </lineage>
</organism>
<dbReference type="GeneID" id="2868075"/>
<evidence type="ECO:0000313" key="3">
    <source>
        <dbReference type="Proteomes" id="UP000000560"/>
    </source>
</evidence>
<proteinExistence type="predicted"/>
<gene>
    <name evidence="2" type="ORF">ANIA_09188</name>
</gene>
<dbReference type="EMBL" id="BN001306">
    <property type="protein sequence ID" value="CBF82360.1"/>
    <property type="molecule type" value="Genomic_DNA"/>
</dbReference>
<name>Q5AR92_EMENI</name>
<evidence type="ECO:0000313" key="2">
    <source>
        <dbReference type="EMBL" id="CBF82360.1"/>
    </source>
</evidence>
<keyword evidence="3" id="KW-1185">Reference proteome</keyword>
<dbReference type="AlphaFoldDB" id="Q5AR92"/>
<accession>C8VJU7</accession>
<dbReference type="Proteomes" id="UP000000560">
    <property type="component" value="Chromosome VI"/>
</dbReference>
<reference evidence="3" key="1">
    <citation type="journal article" date="2005" name="Nature">
        <title>Sequencing of Aspergillus nidulans and comparative analysis with A. fumigatus and A. oryzae.</title>
        <authorList>
            <person name="Galagan J.E."/>
            <person name="Calvo S.E."/>
            <person name="Cuomo C."/>
            <person name="Ma L.J."/>
            <person name="Wortman J.R."/>
            <person name="Batzoglou S."/>
            <person name="Lee S.I."/>
            <person name="Basturkmen M."/>
            <person name="Spevak C.C."/>
            <person name="Clutterbuck J."/>
            <person name="Kapitonov V."/>
            <person name="Jurka J."/>
            <person name="Scazzocchio C."/>
            <person name="Farman M."/>
            <person name="Butler J."/>
            <person name="Purcell S."/>
            <person name="Harris S."/>
            <person name="Braus G.H."/>
            <person name="Draht O."/>
            <person name="Busch S."/>
            <person name="D'Enfert C."/>
            <person name="Bouchier C."/>
            <person name="Goldman G.H."/>
            <person name="Bell-Pedersen D."/>
            <person name="Griffiths-Jones S."/>
            <person name="Doonan J.H."/>
            <person name="Yu J."/>
            <person name="Vienken K."/>
            <person name="Pain A."/>
            <person name="Freitag M."/>
            <person name="Selker E.U."/>
            <person name="Archer D.B."/>
            <person name="Penalva M.A."/>
            <person name="Oakley B.R."/>
            <person name="Momany M."/>
            <person name="Tanaka T."/>
            <person name="Kumagai T."/>
            <person name="Asai K."/>
            <person name="Machida M."/>
            <person name="Nierman W.C."/>
            <person name="Denning D.W."/>
            <person name="Caddick M."/>
            <person name="Hynes M."/>
            <person name="Paoletti M."/>
            <person name="Fischer R."/>
            <person name="Miller B."/>
            <person name="Dyer P."/>
            <person name="Sachs M.S."/>
            <person name="Osmani S.A."/>
            <person name="Birren B.W."/>
        </authorList>
    </citation>
    <scope>NUCLEOTIDE SEQUENCE [LARGE SCALE GENOMIC DNA]</scope>
    <source>
        <strain evidence="3">FGSC A4 / ATCC 38163 / CBS 112.46 / NRRL 194 / M139</strain>
    </source>
</reference>
<dbReference type="InParanoid" id="Q5AR92"/>
<dbReference type="VEuPathDB" id="FungiDB:AN9188"/>
<sequence>MEIMDVTINTPIYVLLQAVSTGVIHRNDLHNAYKRTGPSRIEMQNKTVTLLGSEVTPTATVSTVKTPGKLLTGNDFDAITKSNMTQSDCRQQLKRPVNVDEPMGSSPCGGEPSRLSRKPPAASGGGMFTLPTAQVLRTSSLGLMGWTCLHADQYPGLAEYLLHGLQLPVLSCFPSGTSSQYYLIHVPKREQTK</sequence>
<evidence type="ECO:0000256" key="1">
    <source>
        <dbReference type="SAM" id="MobiDB-lite"/>
    </source>
</evidence>
<dbReference type="RefSeq" id="XP_682457.1">
    <property type="nucleotide sequence ID" value="XM_677365.1"/>
</dbReference>
<dbReference type="HOGENOM" id="CLU_1408742_0_0_1"/>
<dbReference type="KEGG" id="ani:ANIA_09188"/>